<feature type="region of interest" description="Disordered" evidence="8">
    <location>
        <begin position="41"/>
        <end position="64"/>
    </location>
</feature>
<evidence type="ECO:0000256" key="2">
    <source>
        <dbReference type="ARBA" id="ARBA00022679"/>
    </source>
</evidence>
<keyword evidence="6" id="KW-0460">Magnesium</keyword>
<dbReference type="NCBIfam" id="NF003917">
    <property type="entry name" value="PRK05443.1-1"/>
    <property type="match status" value="1"/>
</dbReference>
<dbReference type="Gene3D" id="1.20.58.310">
    <property type="entry name" value="Polyphosphate kinase N-terminal domain"/>
    <property type="match status" value="1"/>
</dbReference>
<dbReference type="Pfam" id="PF13089">
    <property type="entry name" value="PP_kinase_N"/>
    <property type="match status" value="1"/>
</dbReference>
<dbReference type="GO" id="GO:0046872">
    <property type="term" value="F:metal ion binding"/>
    <property type="evidence" value="ECO:0007669"/>
    <property type="project" value="UniProtKB-KW"/>
</dbReference>
<dbReference type="EMBL" id="ACKX01000114">
    <property type="protein sequence ID" value="EEJ51592.1"/>
    <property type="molecule type" value="Genomic_DNA"/>
</dbReference>
<dbReference type="Proteomes" id="UP000004121">
    <property type="component" value="Unassembled WGS sequence"/>
</dbReference>
<dbReference type="InterPro" id="IPR036830">
    <property type="entry name" value="PP_kinase_middle_dom_sf"/>
</dbReference>
<dbReference type="HAMAP" id="MF_00347">
    <property type="entry name" value="Polyphosphate_kinase"/>
    <property type="match status" value="1"/>
</dbReference>
<evidence type="ECO:0000256" key="7">
    <source>
        <dbReference type="RuleBase" id="RU003800"/>
    </source>
</evidence>
<dbReference type="InParanoid" id="C2KXB2"/>
<dbReference type="Pfam" id="PF17941">
    <property type="entry name" value="PP_kinase_C_1"/>
    <property type="match status" value="1"/>
</dbReference>
<feature type="domain" description="Polyphosphate kinase C-terminal" evidence="12">
    <location>
        <begin position="409"/>
        <end position="568"/>
    </location>
</feature>
<feature type="binding site" evidence="6">
    <location>
        <position position="545"/>
    </location>
    <ligand>
        <name>ATP</name>
        <dbReference type="ChEBI" id="CHEBI:30616"/>
    </ligand>
</feature>
<evidence type="ECO:0000259" key="12">
    <source>
        <dbReference type="Pfam" id="PF17941"/>
    </source>
</evidence>
<evidence type="ECO:0000256" key="4">
    <source>
        <dbReference type="ARBA" id="ARBA00022777"/>
    </source>
</evidence>
<keyword evidence="5 6" id="KW-0067">ATP-binding</keyword>
<evidence type="ECO:0000256" key="5">
    <source>
        <dbReference type="ARBA" id="ARBA00022840"/>
    </source>
</evidence>
<feature type="domain" description="Polyphosphate kinase N-terminal" evidence="10">
    <location>
        <begin position="87"/>
        <end position="193"/>
    </location>
</feature>
<evidence type="ECO:0000256" key="8">
    <source>
        <dbReference type="SAM" id="MobiDB-lite"/>
    </source>
</evidence>
<keyword evidence="1 6" id="KW-0597">Phosphoprotein</keyword>
<keyword evidence="4 6" id="KW-0418">Kinase</keyword>
<dbReference type="CDD" id="cd09169">
    <property type="entry name" value="PLDc_PPK1_C2_unchar"/>
    <property type="match status" value="1"/>
</dbReference>
<evidence type="ECO:0000313" key="13">
    <source>
        <dbReference type="EMBL" id="EEJ51592.1"/>
    </source>
</evidence>
<dbReference type="InterPro" id="IPR024953">
    <property type="entry name" value="PP_kinase_middle"/>
</dbReference>
<dbReference type="SUPFAM" id="SSF143724">
    <property type="entry name" value="PHP14-like"/>
    <property type="match status" value="1"/>
</dbReference>
<evidence type="ECO:0000313" key="14">
    <source>
        <dbReference type="Proteomes" id="UP000004121"/>
    </source>
</evidence>
<dbReference type="GO" id="GO:0008976">
    <property type="term" value="F:polyphosphate kinase activity"/>
    <property type="evidence" value="ECO:0007669"/>
    <property type="project" value="UniProtKB-UniRule"/>
</dbReference>
<feature type="binding site" evidence="6">
    <location>
        <position position="669"/>
    </location>
    <ligand>
        <name>ATP</name>
        <dbReference type="ChEBI" id="CHEBI:30616"/>
    </ligand>
</feature>
<dbReference type="eggNOG" id="COG0855">
    <property type="taxonomic scope" value="Bacteria"/>
</dbReference>
<evidence type="ECO:0000256" key="1">
    <source>
        <dbReference type="ARBA" id="ARBA00022553"/>
    </source>
</evidence>
<keyword evidence="2 6" id="KW-0808">Transferase</keyword>
<feature type="active site" description="Phosphohistidine intermediate" evidence="6">
    <location>
        <position position="512"/>
    </location>
</feature>
<dbReference type="InterPro" id="IPR036832">
    <property type="entry name" value="PPK_N_dom_sf"/>
</dbReference>
<name>C2KXB2_9FIRM</name>
<feature type="binding site" evidence="6">
    <location>
        <position position="125"/>
    </location>
    <ligand>
        <name>ATP</name>
        <dbReference type="ChEBI" id="CHEBI:30616"/>
    </ligand>
</feature>
<dbReference type="Pfam" id="PF02503">
    <property type="entry name" value="PP_kinase"/>
    <property type="match status" value="1"/>
</dbReference>
<dbReference type="PIRSF" id="PIRSF015589">
    <property type="entry name" value="PP_kinase"/>
    <property type="match status" value="1"/>
</dbReference>
<reference evidence="13 14" key="1">
    <citation type="submission" date="2009-04" db="EMBL/GenBank/DDBJ databases">
        <authorList>
            <person name="Qin X."/>
            <person name="Bachman B."/>
            <person name="Battles P."/>
            <person name="Bell A."/>
            <person name="Bess C."/>
            <person name="Bickham C."/>
            <person name="Chaboub L."/>
            <person name="Chen D."/>
            <person name="Coyle M."/>
            <person name="Deiros D.R."/>
            <person name="Dinh H."/>
            <person name="Forbes L."/>
            <person name="Fowler G."/>
            <person name="Francisco L."/>
            <person name="Fu Q."/>
            <person name="Gubbala S."/>
            <person name="Hale W."/>
            <person name="Han Y."/>
            <person name="Hemphill L."/>
            <person name="Highlander S.K."/>
            <person name="Hirani K."/>
            <person name="Hogues M."/>
            <person name="Jackson L."/>
            <person name="Jakkamsetti A."/>
            <person name="Javaid M."/>
            <person name="Jiang H."/>
            <person name="Korchina V."/>
            <person name="Kovar C."/>
            <person name="Lara F."/>
            <person name="Lee S."/>
            <person name="Mata R."/>
            <person name="Mathew T."/>
            <person name="Moen C."/>
            <person name="Morales K."/>
            <person name="Munidasa M."/>
            <person name="Nazareth L."/>
            <person name="Ngo R."/>
            <person name="Nguyen L."/>
            <person name="Okwuonu G."/>
            <person name="Ongeri F."/>
            <person name="Patil S."/>
            <person name="Petrosino J."/>
            <person name="Pham C."/>
            <person name="Pham P."/>
            <person name="Pu L.-L."/>
            <person name="Puazo M."/>
            <person name="Raj R."/>
            <person name="Reid J."/>
            <person name="Rouhana J."/>
            <person name="Saada N."/>
            <person name="Shang Y."/>
            <person name="Simmons D."/>
            <person name="Thornton R."/>
            <person name="Warren J."/>
            <person name="Weissenberger G."/>
            <person name="Zhang J."/>
            <person name="Zhang L."/>
            <person name="Zhou C."/>
            <person name="Zhu D."/>
            <person name="Muzny D."/>
            <person name="Worley K."/>
            <person name="Gibbs R."/>
        </authorList>
    </citation>
    <scope>NUCLEOTIDE SEQUENCE [LARGE SCALE GENOMIC DNA]</scope>
    <source>
        <strain evidence="13 14">F0268</strain>
    </source>
</reference>
<accession>C2KXB2</accession>
<dbReference type="GO" id="GO:0006799">
    <property type="term" value="P:polyphosphate biosynthetic process"/>
    <property type="evidence" value="ECO:0007669"/>
    <property type="project" value="UniProtKB-UniRule"/>
</dbReference>
<protein>
    <recommendedName>
        <fullName evidence="6 7">Polyphosphate kinase</fullName>
        <ecNumber evidence="6 7">2.7.4.1</ecNumber>
    </recommendedName>
    <alternativeName>
        <fullName evidence="6">ATP-polyphosphate phosphotransferase</fullName>
    </alternativeName>
    <alternativeName>
        <fullName evidence="6">Polyphosphoric acid kinase</fullName>
    </alternativeName>
</protein>
<organism evidence="13 14">
    <name type="scientific">Oribacterium sinus F0268</name>
    <dbReference type="NCBI Taxonomy" id="585501"/>
    <lineage>
        <taxon>Bacteria</taxon>
        <taxon>Bacillati</taxon>
        <taxon>Bacillota</taxon>
        <taxon>Clostridia</taxon>
        <taxon>Lachnospirales</taxon>
        <taxon>Lachnospiraceae</taxon>
        <taxon>Oribacterium</taxon>
    </lineage>
</organism>
<feature type="binding site" evidence="6">
    <location>
        <position position="641"/>
    </location>
    <ligand>
        <name>ATP</name>
        <dbReference type="ChEBI" id="CHEBI:30616"/>
    </ligand>
</feature>
<keyword evidence="14" id="KW-1185">Reference proteome</keyword>
<dbReference type="Pfam" id="PF13090">
    <property type="entry name" value="PP_kinase_C"/>
    <property type="match status" value="1"/>
</dbReference>
<dbReference type="InterPro" id="IPR041108">
    <property type="entry name" value="PP_kinase_C_1"/>
</dbReference>
<dbReference type="Gene3D" id="3.30.870.10">
    <property type="entry name" value="Endonuclease Chain A"/>
    <property type="match status" value="2"/>
</dbReference>
<sequence length="767" mass="89098">MSWTERKNRHSRSFHFRRKQNFFPLPSVQRGREDLLSLRNRKETKQTLLHNGRDSHMDRQESDKGKFFPAAIERKEGWKMKEGREAYQNRELSWLLFNERVLDEAGNPRVPLLDRLPFISIYQTNLDEFFMVRVGTLMQQMRSKKTTRDNKTDLTSEEQVDLILEEVQRLEQKRKEIYEQVMGELEPVGIHIINFQRLSKAEQSQLEIYFDQAIRPYLSPMIVGKTQPFPFLQNRELYAVVRLESKNGKKKLGIVPCWNPVFKRLIEIPGRKGYHMLSEELILHFVSKLYPGYQIKEKSILRITRNADIDATDVYDEDLDYRGMMEQLLKKRNRLNPVRLEFTRELHKSVKKKVAEHLGISHKHILHCGTPLDLSFLFTLQNSFREKTELFYPKYSPRSSAYIQKGESVLSQVERRDLMLSYPYESMKGFLGLLQDAARDPSVVSIKITLYRVASHSQIVDILCEAAENGKEVLVLVELRARFDEANNIEMSHRLEDAGCQVIYGLPNYKVHSKLCLIAKQTEQGIHYITQIGTGNYNEKTATLYTDLCLMTANQSIGKDAAEVFRTLLLGETVESTEALWVAPHGLQNRILEKIQGEKKKCEEGRGGYIGFKLNALTDKDIIDALIDASKSGVVIQLLVRGICCLIPGIPGKTENISVRSIVGRYLEHSRIYRFGQGEEEELYIASADCMTRNTLRRVEVAVPIWNPENKNRVRKIFDLGFQDTEKGKWLLSDGLYHDPSPMPEERLDSQDYFYREAYRRAEQEKN</sequence>
<feature type="binding site" evidence="6">
    <location>
        <position position="452"/>
    </location>
    <ligand>
        <name>Mg(2+)</name>
        <dbReference type="ChEBI" id="CHEBI:18420"/>
    </ligand>
</feature>
<dbReference type="GO" id="GO:0005524">
    <property type="term" value="F:ATP binding"/>
    <property type="evidence" value="ECO:0007669"/>
    <property type="project" value="UniProtKB-KW"/>
</dbReference>
<comment type="similarity">
    <text evidence="6 7">Belongs to the polyphosphate kinase 1 (PPK1) family.</text>
</comment>
<feature type="binding site" evidence="6">
    <location>
        <position position="482"/>
    </location>
    <ligand>
        <name>Mg(2+)</name>
        <dbReference type="ChEBI" id="CHEBI:18420"/>
    </ligand>
</feature>
<dbReference type="HOGENOM" id="CLU_009678_5_0_9"/>
<dbReference type="SUPFAM" id="SSF56024">
    <property type="entry name" value="Phospholipase D/nuclease"/>
    <property type="match status" value="2"/>
</dbReference>
<keyword evidence="6" id="KW-0479">Metal-binding</keyword>
<feature type="domain" description="Polyphosphate kinase middle" evidence="9">
    <location>
        <begin position="202"/>
        <end position="380"/>
    </location>
</feature>
<dbReference type="InterPro" id="IPR003414">
    <property type="entry name" value="PP_kinase"/>
</dbReference>
<dbReference type="NCBIfam" id="TIGR03705">
    <property type="entry name" value="poly_P_kin"/>
    <property type="match status" value="1"/>
</dbReference>
<dbReference type="GO" id="GO:0009358">
    <property type="term" value="C:polyphosphate kinase complex"/>
    <property type="evidence" value="ECO:0007669"/>
    <property type="project" value="InterPro"/>
</dbReference>
<evidence type="ECO:0000259" key="11">
    <source>
        <dbReference type="Pfam" id="PF13090"/>
    </source>
</evidence>
<dbReference type="InterPro" id="IPR025200">
    <property type="entry name" value="PPK_C_dom2"/>
</dbReference>
<dbReference type="NCBIfam" id="NF003921">
    <property type="entry name" value="PRK05443.2-2"/>
    <property type="match status" value="1"/>
</dbReference>
<gene>
    <name evidence="13" type="primary">ppk1</name>
    <name evidence="6" type="synonym">ppk</name>
    <name evidence="13" type="ORF">HMPREF6123_1131</name>
</gene>
<evidence type="ECO:0000259" key="9">
    <source>
        <dbReference type="Pfam" id="PF02503"/>
    </source>
</evidence>
<keyword evidence="3 6" id="KW-0547">Nucleotide-binding</keyword>
<comment type="function">
    <text evidence="6 7">Catalyzes the reversible transfer of the terminal phosphate of ATP to form a long-chain polyphosphate (polyP).</text>
</comment>
<comment type="PTM">
    <text evidence="6 7">An intermediate of this reaction is the autophosphorylated ppk in which a phosphate is covalently linked to a histidine residue through a N-P bond.</text>
</comment>
<dbReference type="InterPro" id="IPR025198">
    <property type="entry name" value="PPK_N_dom"/>
</dbReference>
<feature type="domain" description="Polyphosphate kinase C-terminal" evidence="11">
    <location>
        <begin position="580"/>
        <end position="751"/>
    </location>
</feature>
<dbReference type="PANTHER" id="PTHR30218:SF0">
    <property type="entry name" value="POLYPHOSPHATE KINASE"/>
    <property type="match status" value="1"/>
</dbReference>
<dbReference type="PANTHER" id="PTHR30218">
    <property type="entry name" value="POLYPHOSPHATE KINASE"/>
    <property type="match status" value="1"/>
</dbReference>
<evidence type="ECO:0000259" key="10">
    <source>
        <dbReference type="Pfam" id="PF13089"/>
    </source>
</evidence>
<dbReference type="Gene3D" id="3.30.1840.10">
    <property type="entry name" value="Polyphosphate kinase middle domain"/>
    <property type="match status" value="1"/>
</dbReference>
<proteinExistence type="inferred from homology"/>
<evidence type="ECO:0000256" key="3">
    <source>
        <dbReference type="ARBA" id="ARBA00022741"/>
    </source>
</evidence>
<dbReference type="STRING" id="585501.HMPREF6123_1131"/>
<comment type="cofactor">
    <cofactor evidence="6">
        <name>Mg(2+)</name>
        <dbReference type="ChEBI" id="CHEBI:18420"/>
    </cofactor>
</comment>
<dbReference type="SUPFAM" id="SSF140356">
    <property type="entry name" value="PPK N-terminal domain-like"/>
    <property type="match status" value="1"/>
</dbReference>
<comment type="caution">
    <text evidence="13">The sequence shown here is derived from an EMBL/GenBank/DDBJ whole genome shotgun (WGS) entry which is preliminary data.</text>
</comment>
<dbReference type="AlphaFoldDB" id="C2KXB2"/>
<evidence type="ECO:0000256" key="6">
    <source>
        <dbReference type="HAMAP-Rule" id="MF_00347"/>
    </source>
</evidence>
<comment type="catalytic activity">
    <reaction evidence="6 7">
        <text>[phosphate](n) + ATP = [phosphate](n+1) + ADP</text>
        <dbReference type="Rhea" id="RHEA:19573"/>
        <dbReference type="Rhea" id="RHEA-COMP:9859"/>
        <dbReference type="Rhea" id="RHEA-COMP:14280"/>
        <dbReference type="ChEBI" id="CHEBI:16838"/>
        <dbReference type="ChEBI" id="CHEBI:30616"/>
        <dbReference type="ChEBI" id="CHEBI:456216"/>
        <dbReference type="EC" id="2.7.4.1"/>
    </reaction>
</comment>
<dbReference type="EC" id="2.7.4.1" evidence="6 7"/>